<dbReference type="Proteomes" id="UP000192674">
    <property type="component" value="Unassembled WGS sequence"/>
</dbReference>
<feature type="transmembrane region" description="Helical" evidence="2">
    <location>
        <begin position="80"/>
        <end position="102"/>
    </location>
</feature>
<protein>
    <recommendedName>
        <fullName evidence="5">DUF4383 domain-containing protein</fullName>
    </recommendedName>
</protein>
<evidence type="ECO:0000313" key="3">
    <source>
        <dbReference type="EMBL" id="SMD11225.1"/>
    </source>
</evidence>
<dbReference type="Pfam" id="PF14325">
    <property type="entry name" value="DUF4383"/>
    <property type="match status" value="1"/>
</dbReference>
<organism evidence="3 4">
    <name type="scientific">Kibdelosporangium aridum</name>
    <dbReference type="NCBI Taxonomy" id="2030"/>
    <lineage>
        <taxon>Bacteria</taxon>
        <taxon>Bacillati</taxon>
        <taxon>Actinomycetota</taxon>
        <taxon>Actinomycetes</taxon>
        <taxon>Pseudonocardiales</taxon>
        <taxon>Pseudonocardiaceae</taxon>
        <taxon>Kibdelosporangium</taxon>
    </lineage>
</organism>
<keyword evidence="4" id="KW-1185">Reference proteome</keyword>
<feature type="region of interest" description="Disordered" evidence="1">
    <location>
        <begin position="149"/>
        <end position="204"/>
    </location>
</feature>
<name>A0A1Y5XSC2_KIBAR</name>
<gene>
    <name evidence="3" type="ORF">SAMN05661093_04761</name>
</gene>
<keyword evidence="2" id="KW-0812">Transmembrane</keyword>
<proteinExistence type="predicted"/>
<feature type="compositionally biased region" description="Basic and acidic residues" evidence="1">
    <location>
        <begin position="171"/>
        <end position="188"/>
    </location>
</feature>
<dbReference type="RefSeq" id="WP_084428941.1">
    <property type="nucleotide sequence ID" value="NZ_FWXV01000003.1"/>
</dbReference>
<evidence type="ECO:0000256" key="2">
    <source>
        <dbReference type="SAM" id="Phobius"/>
    </source>
</evidence>
<evidence type="ECO:0008006" key="5">
    <source>
        <dbReference type="Google" id="ProtNLM"/>
    </source>
</evidence>
<feature type="transmembrane region" description="Helical" evidence="2">
    <location>
        <begin position="45"/>
        <end position="73"/>
    </location>
</feature>
<evidence type="ECO:0000256" key="1">
    <source>
        <dbReference type="SAM" id="MobiDB-lite"/>
    </source>
</evidence>
<reference evidence="3 4" key="1">
    <citation type="submission" date="2017-04" db="EMBL/GenBank/DDBJ databases">
        <authorList>
            <person name="Afonso C.L."/>
            <person name="Miller P.J."/>
            <person name="Scott M.A."/>
            <person name="Spackman E."/>
            <person name="Goraichik I."/>
            <person name="Dimitrov K.M."/>
            <person name="Suarez D.L."/>
            <person name="Swayne D.E."/>
        </authorList>
    </citation>
    <scope>NUCLEOTIDE SEQUENCE [LARGE SCALE GENOMIC DNA]</scope>
    <source>
        <strain evidence="3 4">DSM 43828</strain>
    </source>
</reference>
<feature type="compositionally biased region" description="Basic residues" evidence="1">
    <location>
        <begin position="189"/>
        <end position="204"/>
    </location>
</feature>
<dbReference type="OrthoDB" id="572373at2"/>
<dbReference type="AlphaFoldDB" id="A0A1Y5XSC2"/>
<sequence length="204" mass="21933">MAESVRARVQPTQVLAGLVGLAFLALGIIGFAHTGVNDFAGQGHAMLWGIFAINPLHNVVHLLFGLVGVLLALTSVTARLYGWVLFAGYGLVLIWGLMLVGLTSTNPVSELGNPLNLNVADNWLHLGIAVLGLVIAIVPLRRRIVDTEPEPVQEPATDPVPAQQPQTVASTDERTTVDEGRTTDEPKPRGLHRLSRLRNRSTAH</sequence>
<keyword evidence="2" id="KW-0472">Membrane</keyword>
<evidence type="ECO:0000313" key="4">
    <source>
        <dbReference type="Proteomes" id="UP000192674"/>
    </source>
</evidence>
<feature type="transmembrane region" description="Helical" evidence="2">
    <location>
        <begin position="122"/>
        <end position="140"/>
    </location>
</feature>
<accession>A0A1Y5XSC2</accession>
<dbReference type="EMBL" id="FWXV01000003">
    <property type="protein sequence ID" value="SMD11225.1"/>
    <property type="molecule type" value="Genomic_DNA"/>
</dbReference>
<feature type="transmembrane region" description="Helical" evidence="2">
    <location>
        <begin position="12"/>
        <end position="33"/>
    </location>
</feature>
<keyword evidence="2" id="KW-1133">Transmembrane helix</keyword>